<keyword evidence="1" id="KW-0732">Signal</keyword>
<keyword evidence="3" id="KW-1185">Reference proteome</keyword>
<feature type="signal peptide" evidence="1">
    <location>
        <begin position="1"/>
        <end position="30"/>
    </location>
</feature>
<reference evidence="2" key="1">
    <citation type="submission" date="2021-10" db="EMBL/GenBank/DDBJ databases">
        <title>Roseicella aerolatum sp. nov., isolated from aerosols of e-waste dismantling site.</title>
        <authorList>
            <person name="Qin T."/>
        </authorList>
    </citation>
    <scope>NUCLEOTIDE SEQUENCE</scope>
    <source>
        <strain evidence="2">GB24</strain>
    </source>
</reference>
<comment type="caution">
    <text evidence="2">The sequence shown here is derived from an EMBL/GenBank/DDBJ whole genome shotgun (WGS) entry which is preliminary data.</text>
</comment>
<feature type="chain" id="PRO_5040836441" evidence="1">
    <location>
        <begin position="31"/>
        <end position="57"/>
    </location>
</feature>
<dbReference type="Proteomes" id="UP001139311">
    <property type="component" value="Unassembled WGS sequence"/>
</dbReference>
<sequence length="57" mass="5945">MDKRVDPWGDFLRRLLLSASLAGTTLPATAAEDAAPVEVAEPDLPARQSAAVEPAEG</sequence>
<name>A0A9X1IBD8_9PROT</name>
<protein>
    <submittedName>
        <fullName evidence="2">Uncharacterized protein</fullName>
    </submittedName>
</protein>
<dbReference type="RefSeq" id="WP_226604156.1">
    <property type="nucleotide sequence ID" value="NZ_JAJAQI010000003.1"/>
</dbReference>
<organism evidence="2 3">
    <name type="scientific">Roseicella aerolata</name>
    <dbReference type="NCBI Taxonomy" id="2883479"/>
    <lineage>
        <taxon>Bacteria</taxon>
        <taxon>Pseudomonadati</taxon>
        <taxon>Pseudomonadota</taxon>
        <taxon>Alphaproteobacteria</taxon>
        <taxon>Acetobacterales</taxon>
        <taxon>Roseomonadaceae</taxon>
        <taxon>Roseicella</taxon>
    </lineage>
</organism>
<accession>A0A9X1IBD8</accession>
<dbReference type="EMBL" id="JAJAQI010000003">
    <property type="protein sequence ID" value="MCB4820638.1"/>
    <property type="molecule type" value="Genomic_DNA"/>
</dbReference>
<gene>
    <name evidence="2" type="ORF">LHA35_02690</name>
</gene>
<proteinExistence type="predicted"/>
<evidence type="ECO:0000313" key="2">
    <source>
        <dbReference type="EMBL" id="MCB4820638.1"/>
    </source>
</evidence>
<evidence type="ECO:0000256" key="1">
    <source>
        <dbReference type="SAM" id="SignalP"/>
    </source>
</evidence>
<dbReference type="AlphaFoldDB" id="A0A9X1IBD8"/>
<evidence type="ECO:0000313" key="3">
    <source>
        <dbReference type="Proteomes" id="UP001139311"/>
    </source>
</evidence>